<accession>A0ACA9SYE1</accession>
<comment type="caution">
    <text evidence="1">The sequence shown here is derived from an EMBL/GenBank/DDBJ whole genome shotgun (WGS) entry which is preliminary data.</text>
</comment>
<sequence>FQNPISKNGELFQVWLNDFELNIEVQCLVKFGQEFYHPFAEFLV</sequence>
<evidence type="ECO:0000313" key="1">
    <source>
        <dbReference type="EMBL" id="CAG8851838.1"/>
    </source>
</evidence>
<keyword evidence="2" id="KW-1185">Reference proteome</keyword>
<protein>
    <submittedName>
        <fullName evidence="1">17994_t:CDS:1</fullName>
    </submittedName>
</protein>
<name>A0ACA9SYE1_9GLOM</name>
<feature type="non-terminal residue" evidence="1">
    <location>
        <position position="44"/>
    </location>
</feature>
<organism evidence="1 2">
    <name type="scientific">Racocetra persica</name>
    <dbReference type="NCBI Taxonomy" id="160502"/>
    <lineage>
        <taxon>Eukaryota</taxon>
        <taxon>Fungi</taxon>
        <taxon>Fungi incertae sedis</taxon>
        <taxon>Mucoromycota</taxon>
        <taxon>Glomeromycotina</taxon>
        <taxon>Glomeromycetes</taxon>
        <taxon>Diversisporales</taxon>
        <taxon>Gigasporaceae</taxon>
        <taxon>Racocetra</taxon>
    </lineage>
</organism>
<dbReference type="EMBL" id="CAJVQC010178390">
    <property type="protein sequence ID" value="CAG8851838.1"/>
    <property type="molecule type" value="Genomic_DNA"/>
</dbReference>
<feature type="non-terminal residue" evidence="1">
    <location>
        <position position="1"/>
    </location>
</feature>
<evidence type="ECO:0000313" key="2">
    <source>
        <dbReference type="Proteomes" id="UP000789920"/>
    </source>
</evidence>
<proteinExistence type="predicted"/>
<gene>
    <name evidence="1" type="ORF">RPERSI_LOCUS36765</name>
</gene>
<dbReference type="Proteomes" id="UP000789920">
    <property type="component" value="Unassembled WGS sequence"/>
</dbReference>
<reference evidence="1" key="1">
    <citation type="submission" date="2021-06" db="EMBL/GenBank/DDBJ databases">
        <authorList>
            <person name="Kallberg Y."/>
            <person name="Tangrot J."/>
            <person name="Rosling A."/>
        </authorList>
    </citation>
    <scope>NUCLEOTIDE SEQUENCE</scope>
    <source>
        <strain evidence="1">MA461A</strain>
    </source>
</reference>